<dbReference type="Pfam" id="PF06293">
    <property type="entry name" value="Kdo"/>
    <property type="match status" value="1"/>
</dbReference>
<reference evidence="2" key="1">
    <citation type="journal article" date="2020" name="bioRxiv">
        <title>Genomic and phenotypic heterogeneity of clinical isolates of the human pathogens Aspergillus fumigatus, Aspergillus lentulus and Aspergillus fumigatiaffinis.</title>
        <authorList>
            <person name="dos Santos R.A.C."/>
            <person name="Steenwyk J.L."/>
            <person name="Rivero-Menendez O."/>
            <person name="Mead M.E."/>
            <person name="Silva L.P."/>
            <person name="Bastos R.W."/>
            <person name="Alastruey-Izquierdo A."/>
            <person name="Goldman G.H."/>
            <person name="Rokas A."/>
        </authorList>
    </citation>
    <scope>NUCLEOTIDE SEQUENCE</scope>
    <source>
        <strain evidence="2">CNM-CM8927</strain>
    </source>
</reference>
<feature type="region of interest" description="Disordered" evidence="1">
    <location>
        <begin position="340"/>
        <end position="360"/>
    </location>
</feature>
<evidence type="ECO:0000313" key="2">
    <source>
        <dbReference type="EMBL" id="KAF4207290.1"/>
    </source>
</evidence>
<evidence type="ECO:0008006" key="4">
    <source>
        <dbReference type="Google" id="ProtNLM"/>
    </source>
</evidence>
<dbReference type="AlphaFoldDB" id="A0AAN5YSL0"/>
<accession>A0AAN5YSL0</accession>
<dbReference type="InterPro" id="IPR011009">
    <property type="entry name" value="Kinase-like_dom_sf"/>
</dbReference>
<sequence>MSDVPCAGWRAGLYVGVMTLIAMRTSQPEHPLYVGGTGLTWGVGIVLGPALEKDSVSLSWAGAGPSTSTCLLAPSVLRSISFCCRARILDPGVALKERSREVDVVGAAQAAAACASKTSEGSSGIRRSKKEKTSSCKKPMDSSSSPDYKALFLREVALRRRVEEQRELERRRREQAEDRQRQAEEGQRQERERNQQTTFEEFIQSCHRLLSRPLRVEAPSRSTTGTIPSPTGKYCPTRLRFWGDCSVRQQEIYNSVLRYLQSDVVAPRLFSPIVELEGLGRRFARRPISSEQDLESYERFAVEDHVHDIIAELCKLPEARKEFQLGNGIRFDNHANALDDVEGGSANGQPSTSRPSRPDQFCIHRTDGNTTTLLTTVEYKPPHKLSVENLRAGLRPMNFWEEVVKPETIPTEEKEKLTYNAERLAGSVLVQEYHVMIQEGLEYSYVTNGLALVLLRVPYDDPSTLDFYLCEPNMDVCADDDSTFRQPKTAIGRVLCICLMSFSSTPRSQEWRNAAQAKLHVWKTNFEYTRSQIPEEELKRTPPRSEYTSSEYTGSEYLPSSSPVRTAPGRGRRVPTRSQVNCAPPDTAPRSESMDSSDSDSQAAWGRKRGFSEVASSPPTQRLTRENHTRNSQDYRSRQHANMFCTQRCLLGLQQGGLLDDRCPNLRFHQQGGQGNRHLINTERLVQLIKQQLDTNIDYKCTPMGRCGAYGAPFKVTCAAYGYTVVGKGTTSRLWKEVSREAEVYHILQRAQGSAVPVFIGAIDLAKIYFLHGAGEIRHMLLLGWGGEITTALENGSALRHEISKSVKEIRSLGVLHQDLRPDNVLWNAELQRALIIDFHRSMLVRRPTAKRARSLKRPAYGADMCEAKRLRVR</sequence>
<feature type="compositionally biased region" description="Basic and acidic residues" evidence="1">
    <location>
        <begin position="164"/>
        <end position="194"/>
    </location>
</feature>
<evidence type="ECO:0000313" key="3">
    <source>
        <dbReference type="Proteomes" id="UP000649114"/>
    </source>
</evidence>
<comment type="caution">
    <text evidence="2">The sequence shown here is derived from an EMBL/GenBank/DDBJ whole genome shotgun (WGS) entry which is preliminary data.</text>
</comment>
<feature type="region of interest" description="Disordered" evidence="1">
    <location>
        <begin position="164"/>
        <end position="197"/>
    </location>
</feature>
<proteinExistence type="predicted"/>
<feature type="region of interest" description="Disordered" evidence="1">
    <location>
        <begin position="116"/>
        <end position="145"/>
    </location>
</feature>
<feature type="compositionally biased region" description="Low complexity" evidence="1">
    <location>
        <begin position="545"/>
        <end position="557"/>
    </location>
</feature>
<protein>
    <recommendedName>
        <fullName evidence="4">Protein kinase domain-containing protein</fullName>
    </recommendedName>
</protein>
<evidence type="ECO:0000256" key="1">
    <source>
        <dbReference type="SAM" id="MobiDB-lite"/>
    </source>
</evidence>
<reference evidence="2" key="2">
    <citation type="submission" date="2020-04" db="EMBL/GenBank/DDBJ databases">
        <authorList>
            <person name="Santos R.A.C."/>
            <person name="Steenwyk J.L."/>
            <person name="Rivero-Menendez O."/>
            <person name="Mead M.E."/>
            <person name="Silva L.P."/>
            <person name="Bastos R.W."/>
            <person name="Alastruey-Izquierdo A."/>
            <person name="Goldman G.H."/>
            <person name="Rokas A."/>
        </authorList>
    </citation>
    <scope>NUCLEOTIDE SEQUENCE</scope>
    <source>
        <strain evidence="2">CNM-CM8927</strain>
    </source>
</reference>
<feature type="compositionally biased region" description="Basic and acidic residues" evidence="1">
    <location>
        <begin position="623"/>
        <end position="635"/>
    </location>
</feature>
<dbReference type="SUPFAM" id="SSF56112">
    <property type="entry name" value="Protein kinase-like (PK-like)"/>
    <property type="match status" value="1"/>
</dbReference>
<dbReference type="Proteomes" id="UP000649114">
    <property type="component" value="Unassembled WGS sequence"/>
</dbReference>
<dbReference type="Gene3D" id="1.10.510.10">
    <property type="entry name" value="Transferase(Phosphotransferase) domain 1"/>
    <property type="match status" value="1"/>
</dbReference>
<feature type="compositionally biased region" description="Basic and acidic residues" evidence="1">
    <location>
        <begin position="131"/>
        <end position="140"/>
    </location>
</feature>
<gene>
    <name evidence="2" type="ORF">CNMCM8927_003564</name>
</gene>
<feature type="region of interest" description="Disordered" evidence="1">
    <location>
        <begin position="533"/>
        <end position="635"/>
    </location>
</feature>
<organism evidence="2 3">
    <name type="scientific">Aspergillus lentulus</name>
    <dbReference type="NCBI Taxonomy" id="293939"/>
    <lineage>
        <taxon>Eukaryota</taxon>
        <taxon>Fungi</taxon>
        <taxon>Dikarya</taxon>
        <taxon>Ascomycota</taxon>
        <taxon>Pezizomycotina</taxon>
        <taxon>Eurotiomycetes</taxon>
        <taxon>Eurotiomycetidae</taxon>
        <taxon>Eurotiales</taxon>
        <taxon>Aspergillaceae</taxon>
        <taxon>Aspergillus</taxon>
        <taxon>Aspergillus subgen. Fumigati</taxon>
    </lineage>
</organism>
<dbReference type="EMBL" id="JAAAPU010000020">
    <property type="protein sequence ID" value="KAF4207290.1"/>
    <property type="molecule type" value="Genomic_DNA"/>
</dbReference>
<name>A0AAN5YSL0_ASPLE</name>